<keyword evidence="2" id="KW-1185">Reference proteome</keyword>
<gene>
    <name evidence="1" type="ORF">TCAL_04341</name>
</gene>
<dbReference type="AlphaFoldDB" id="A0A553PST8"/>
<comment type="caution">
    <text evidence="1">The sequence shown here is derived from an EMBL/GenBank/DDBJ whole genome shotgun (WGS) entry which is preliminary data.</text>
</comment>
<sequence>MVGEDLCRGFLAADIPIKKLENPVLREVLESNLGIKLQREKVFRIKHIPKCYEDIMECIKEDLKEGPVWVSADCSRDALGREVANVIVGILDGKQYCRPHLIHVEFLEKADSAAMAPSFYSKHLSELEPVINSFDSEAARNISEVKALMAKDSLKADLAFIETHLSFLATSIAQLEEAGLTLHNSLSIVSMTQDKINSIPGSKGNIFKEKLLRVLAKNPGLKTLKEVDLVIQGQLQTLPAGIEPATVAALKFCPMVSVDVERSFSQFKHWQPSTKRAIKQMIFVIRIWFGMSVGLVDMNWLRLFMALGGHSSIRVTAHHWGHGSSILD</sequence>
<proteinExistence type="predicted"/>
<protein>
    <recommendedName>
        <fullName evidence="3">DUF659 domain-containing protein</fullName>
    </recommendedName>
</protein>
<evidence type="ECO:0008006" key="3">
    <source>
        <dbReference type="Google" id="ProtNLM"/>
    </source>
</evidence>
<reference evidence="1 2" key="1">
    <citation type="journal article" date="2018" name="Nat. Ecol. Evol.">
        <title>Genomic signatures of mitonuclear coevolution across populations of Tigriopus californicus.</title>
        <authorList>
            <person name="Barreto F.S."/>
            <person name="Watson E.T."/>
            <person name="Lima T.G."/>
            <person name="Willett C.S."/>
            <person name="Edmands S."/>
            <person name="Li W."/>
            <person name="Burton R.S."/>
        </authorList>
    </citation>
    <scope>NUCLEOTIDE SEQUENCE [LARGE SCALE GENOMIC DNA]</scope>
    <source>
        <strain evidence="1 2">San Diego</strain>
    </source>
</reference>
<dbReference type="OMA" id="HISTSKH"/>
<accession>A0A553PST8</accession>
<evidence type="ECO:0000313" key="2">
    <source>
        <dbReference type="Proteomes" id="UP000318571"/>
    </source>
</evidence>
<evidence type="ECO:0000313" key="1">
    <source>
        <dbReference type="EMBL" id="TRY80736.1"/>
    </source>
</evidence>
<dbReference type="EMBL" id="VCGU01000001">
    <property type="protein sequence ID" value="TRY80736.1"/>
    <property type="molecule type" value="Genomic_DNA"/>
</dbReference>
<name>A0A553PST8_TIGCA</name>
<organism evidence="1 2">
    <name type="scientific">Tigriopus californicus</name>
    <name type="common">Marine copepod</name>
    <dbReference type="NCBI Taxonomy" id="6832"/>
    <lineage>
        <taxon>Eukaryota</taxon>
        <taxon>Metazoa</taxon>
        <taxon>Ecdysozoa</taxon>
        <taxon>Arthropoda</taxon>
        <taxon>Crustacea</taxon>
        <taxon>Multicrustacea</taxon>
        <taxon>Hexanauplia</taxon>
        <taxon>Copepoda</taxon>
        <taxon>Harpacticoida</taxon>
        <taxon>Harpacticidae</taxon>
        <taxon>Tigriopus</taxon>
    </lineage>
</organism>
<dbReference type="Proteomes" id="UP000318571">
    <property type="component" value="Chromosome 12"/>
</dbReference>